<feature type="domain" description="Putative auto-transporter adhesin head GIN" evidence="1">
    <location>
        <begin position="49"/>
        <end position="223"/>
    </location>
</feature>
<dbReference type="PANTHER" id="PTHR39200">
    <property type="entry name" value="HYPOTHETICAL EXPORTED PROTEIN"/>
    <property type="match status" value="1"/>
</dbReference>
<name>A0A2M8H529_9GAMM</name>
<dbReference type="PANTHER" id="PTHR39200:SF1">
    <property type="entry name" value="AUTO-TRANSPORTER ADHESIN HEAD GIN DOMAIN-CONTAINING PROTEIN-RELATED"/>
    <property type="match status" value="1"/>
</dbReference>
<dbReference type="AlphaFoldDB" id="A0A2M8H529"/>
<evidence type="ECO:0000259" key="1">
    <source>
        <dbReference type="Pfam" id="PF10988"/>
    </source>
</evidence>
<dbReference type="InterPro" id="IPR021255">
    <property type="entry name" value="DUF2807"/>
</dbReference>
<dbReference type="PROSITE" id="PS51257">
    <property type="entry name" value="PROKAR_LIPOPROTEIN"/>
    <property type="match status" value="1"/>
</dbReference>
<sequence>MKWMLGLMLALGLGGCNKLDYIQVSGDGTVIEQRHPLGQQVTRVLAGVPANIHLVVGEERGILIRGQEKPLPYLVLTERDDKLELEVKDGYRLESPEPIDITITLPKVEELALAGLARGDLSGFSGDKLVLSVAGLGDIVASQLALDRLEGNIAGAGSLDLGSGSAREVELNIAGAGGVSGAEFKGEKVEVNIAGSGDVEVNASELLKVGIAGSGSVNYWGDPRLESEIAGSGAISRVGS</sequence>
<gene>
    <name evidence="2" type="ORF">CUC44_18565</name>
</gene>
<evidence type="ECO:0000313" key="2">
    <source>
        <dbReference type="EMBL" id="PJC91630.1"/>
    </source>
</evidence>
<keyword evidence="3" id="KW-1185">Reference proteome</keyword>
<comment type="caution">
    <text evidence="2">The sequence shown here is derived from an EMBL/GenBank/DDBJ whole genome shotgun (WGS) entry which is preliminary data.</text>
</comment>
<reference evidence="2 3" key="1">
    <citation type="submission" date="2017-11" db="EMBL/GenBank/DDBJ databases">
        <title>Draft genome sequence of environmental isolate Aeromonas lusitania sp. nov. MDC 2473.</title>
        <authorList>
            <person name="Colston S.M."/>
            <person name="Navarro A."/>
            <person name="Martinez-Murcia A.J."/>
            <person name="Graf J."/>
        </authorList>
    </citation>
    <scope>NUCLEOTIDE SEQUENCE [LARGE SCALE GENOMIC DNA]</scope>
    <source>
        <strain evidence="2 3">MDC 2473</strain>
    </source>
</reference>
<dbReference type="OrthoDB" id="5585143at2"/>
<dbReference type="EMBL" id="PGCP01000038">
    <property type="protein sequence ID" value="PJC91630.1"/>
    <property type="molecule type" value="Genomic_DNA"/>
</dbReference>
<dbReference type="Gene3D" id="2.160.20.120">
    <property type="match status" value="1"/>
</dbReference>
<dbReference type="Pfam" id="PF10988">
    <property type="entry name" value="DUF2807"/>
    <property type="match status" value="1"/>
</dbReference>
<protein>
    <submittedName>
        <fullName evidence="2">DUF2807 domain-containing protein</fullName>
    </submittedName>
</protein>
<dbReference type="Proteomes" id="UP000232060">
    <property type="component" value="Unassembled WGS sequence"/>
</dbReference>
<organism evidence="2 3">
    <name type="scientific">Aeromonas lusitana</name>
    <dbReference type="NCBI Taxonomy" id="931529"/>
    <lineage>
        <taxon>Bacteria</taxon>
        <taxon>Pseudomonadati</taxon>
        <taxon>Pseudomonadota</taxon>
        <taxon>Gammaproteobacteria</taxon>
        <taxon>Aeromonadales</taxon>
        <taxon>Aeromonadaceae</taxon>
        <taxon>Aeromonas</taxon>
    </lineage>
</organism>
<accession>A0A2M8H529</accession>
<evidence type="ECO:0000313" key="3">
    <source>
        <dbReference type="Proteomes" id="UP000232060"/>
    </source>
</evidence>
<proteinExistence type="predicted"/>
<dbReference type="RefSeq" id="WP_100861348.1">
    <property type="nucleotide sequence ID" value="NZ_PGCP01000038.1"/>
</dbReference>